<reference evidence="1 2" key="1">
    <citation type="journal article" date="2016" name="Proc. Natl. Acad. Sci. U.S.A.">
        <title>Lipid metabolic changes in an early divergent fungus govern the establishment of a mutualistic symbiosis with endobacteria.</title>
        <authorList>
            <person name="Lastovetsky O.A."/>
            <person name="Gaspar M.L."/>
            <person name="Mondo S.J."/>
            <person name="LaButti K.M."/>
            <person name="Sandor L."/>
            <person name="Grigoriev I.V."/>
            <person name="Henry S.A."/>
            <person name="Pawlowska T.E."/>
        </authorList>
    </citation>
    <scope>NUCLEOTIDE SEQUENCE [LARGE SCALE GENOMIC DNA]</scope>
    <source>
        <strain evidence="1 2">ATCC 11559</strain>
    </source>
</reference>
<evidence type="ECO:0000313" key="1">
    <source>
        <dbReference type="EMBL" id="ORE12166.1"/>
    </source>
</evidence>
<protein>
    <submittedName>
        <fullName evidence="1">Uncharacterized protein</fullName>
    </submittedName>
</protein>
<sequence>MRRCCREKSKDFYALSLYDAQHVFWTDNGRLFHHSTGGFQAAKRIVVGHSIGVFTGG</sequence>
<proteinExistence type="predicted"/>
<gene>
    <name evidence="1" type="ORF">BCV71DRAFT_269487</name>
</gene>
<accession>A0A1X0RJI2</accession>
<evidence type="ECO:0000313" key="2">
    <source>
        <dbReference type="Proteomes" id="UP000242381"/>
    </source>
</evidence>
<dbReference type="EMBL" id="KV921847">
    <property type="protein sequence ID" value="ORE12166.1"/>
    <property type="molecule type" value="Genomic_DNA"/>
</dbReference>
<organism evidence="1 2">
    <name type="scientific">Rhizopus microsporus</name>
    <dbReference type="NCBI Taxonomy" id="58291"/>
    <lineage>
        <taxon>Eukaryota</taxon>
        <taxon>Fungi</taxon>
        <taxon>Fungi incertae sedis</taxon>
        <taxon>Mucoromycota</taxon>
        <taxon>Mucoromycotina</taxon>
        <taxon>Mucoromycetes</taxon>
        <taxon>Mucorales</taxon>
        <taxon>Mucorineae</taxon>
        <taxon>Rhizopodaceae</taxon>
        <taxon>Rhizopus</taxon>
    </lineage>
</organism>
<dbReference type="AlphaFoldDB" id="A0A1X0RJI2"/>
<name>A0A1X0RJI2_RHIZD</name>
<dbReference type="Proteomes" id="UP000242381">
    <property type="component" value="Unassembled WGS sequence"/>
</dbReference>